<proteinExistence type="predicted"/>
<gene>
    <name evidence="1" type="ORF">LA66_06980</name>
</gene>
<dbReference type="InterPro" id="IPR004195">
    <property type="entry name" value="Head_decoration_D"/>
</dbReference>
<reference evidence="1 2" key="1">
    <citation type="submission" date="2014-09" db="EMBL/GenBank/DDBJ databases">
        <title>Isolation and characterization of Aurantimonas altamirensis ON-56566 from clinical sample following a dog bite.</title>
        <authorList>
            <person name="Eshaghi A."/>
            <person name="Li A."/>
            <person name="Shahinas D."/>
            <person name="Bahn P."/>
            <person name="Kus J.V."/>
            <person name="Patel S.N."/>
        </authorList>
    </citation>
    <scope>NUCLEOTIDE SEQUENCE [LARGE SCALE GENOMIC DNA]</scope>
    <source>
        <strain evidence="1 2">ON-56566</strain>
    </source>
</reference>
<sequence length="125" mass="12846">MTNISYKTDADVVKTEEPNRASRDEVVLASGSGVVVCGTVLGTVTATGRKRPLTLGATDGTQNATDIILQRADATSADLPVVALSRGTAEVVLQALVWPAGITGTQRSAALAQLEAKLITARNGV</sequence>
<name>A0A0B1QBI2_9HYPH</name>
<dbReference type="Pfam" id="PF02924">
    <property type="entry name" value="HDPD"/>
    <property type="match status" value="1"/>
</dbReference>
<dbReference type="Proteomes" id="UP000030826">
    <property type="component" value="Unassembled WGS sequence"/>
</dbReference>
<evidence type="ECO:0000313" key="1">
    <source>
        <dbReference type="EMBL" id="KHJ56297.1"/>
    </source>
</evidence>
<dbReference type="AlphaFoldDB" id="A0A0B1QBI2"/>
<dbReference type="EMBL" id="JRFJ01000001">
    <property type="protein sequence ID" value="KHJ56297.1"/>
    <property type="molecule type" value="Genomic_DNA"/>
</dbReference>
<accession>A0A0B1QBI2</accession>
<evidence type="ECO:0000313" key="2">
    <source>
        <dbReference type="Proteomes" id="UP000030826"/>
    </source>
</evidence>
<comment type="caution">
    <text evidence="1">The sequence shown here is derived from an EMBL/GenBank/DDBJ whole genome shotgun (WGS) entry which is preliminary data.</text>
</comment>
<organism evidence="1 2">
    <name type="scientific">Aureimonas altamirensis</name>
    <dbReference type="NCBI Taxonomy" id="370622"/>
    <lineage>
        <taxon>Bacteria</taxon>
        <taxon>Pseudomonadati</taxon>
        <taxon>Pseudomonadota</taxon>
        <taxon>Alphaproteobacteria</taxon>
        <taxon>Hyphomicrobiales</taxon>
        <taxon>Aurantimonadaceae</taxon>
        <taxon>Aureimonas</taxon>
    </lineage>
</organism>
<dbReference type="STRING" id="370622.LA66_06980"/>
<protein>
    <submittedName>
        <fullName evidence="1">Bacteriophage-like protein</fullName>
    </submittedName>
</protein>